<evidence type="ECO:0000313" key="1">
    <source>
        <dbReference type="EMBL" id="UOK73015.1"/>
    </source>
</evidence>
<dbReference type="RefSeq" id="WP_244450708.1">
    <property type="nucleotide sequence ID" value="NZ_CP083239.1"/>
</dbReference>
<evidence type="ECO:0000313" key="2">
    <source>
        <dbReference type="Proteomes" id="UP000831684"/>
    </source>
</evidence>
<gene>
    <name evidence="1" type="ORF">K9D25_10100</name>
</gene>
<accession>A0A9E7A4G6</accession>
<sequence>MTAMVANPHRGQVSLVAGEATYTLSMSINAMCALEAHLGRPMGAVMTDILAMHGDPSRMSLTLLRAVLWAALRDHHSVDEAKAGEVMGEVGLPSALAGVTQAFTLAFPAKKAGADVRPPAATG</sequence>
<reference evidence="1" key="1">
    <citation type="submission" date="2021-09" db="EMBL/GenBank/DDBJ databases">
        <title>Network and meta-omics reveal the key degrader and cooperation patterns in an efficient 1,4-dioxane-degrading microbial community.</title>
        <authorList>
            <person name="Dai C."/>
        </authorList>
    </citation>
    <scope>NUCLEOTIDE SEQUENCE</scope>
    <source>
        <strain evidence="1">ZM13</strain>
    </source>
</reference>
<dbReference type="KEGG" id="apol:K9D25_10100"/>
<dbReference type="Proteomes" id="UP000831684">
    <property type="component" value="Chromosome"/>
</dbReference>
<name>A0A9E7A4G6_9HYPH</name>
<dbReference type="AlphaFoldDB" id="A0A9E7A4G6"/>
<organism evidence="1 2">
    <name type="scientific">Ancylobacter polymorphus</name>
    <dbReference type="NCBI Taxonomy" id="223390"/>
    <lineage>
        <taxon>Bacteria</taxon>
        <taxon>Pseudomonadati</taxon>
        <taxon>Pseudomonadota</taxon>
        <taxon>Alphaproteobacteria</taxon>
        <taxon>Hyphomicrobiales</taxon>
        <taxon>Xanthobacteraceae</taxon>
        <taxon>Ancylobacter</taxon>
    </lineage>
</organism>
<dbReference type="EMBL" id="CP083239">
    <property type="protein sequence ID" value="UOK73015.1"/>
    <property type="molecule type" value="Genomic_DNA"/>
</dbReference>
<proteinExistence type="predicted"/>
<protein>
    <submittedName>
        <fullName evidence="1">Gene transfer agent family protein</fullName>
    </submittedName>
</protein>